<dbReference type="Proteomes" id="UP000011602">
    <property type="component" value="Unassembled WGS sequence"/>
</dbReference>
<dbReference type="eggNOG" id="arCOG06389">
    <property type="taxonomic scope" value="Archaea"/>
</dbReference>
<keyword evidence="2" id="KW-1185">Reference proteome</keyword>
<dbReference type="STRING" id="1227499.C493_14933"/>
<protein>
    <submittedName>
        <fullName evidence="1">Uncharacterized protein</fullName>
    </submittedName>
</protein>
<proteinExistence type="predicted"/>
<reference evidence="1 2" key="1">
    <citation type="journal article" date="2014" name="PLoS Genet.">
        <title>Phylogenetically driven sequencing of extremely halophilic archaea reveals strategies for static and dynamic osmo-response.</title>
        <authorList>
            <person name="Becker E.A."/>
            <person name="Seitzer P.M."/>
            <person name="Tritt A."/>
            <person name="Larsen D."/>
            <person name="Krusor M."/>
            <person name="Yao A.I."/>
            <person name="Wu D."/>
            <person name="Madern D."/>
            <person name="Eisen J.A."/>
            <person name="Darling A.E."/>
            <person name="Facciotti M.T."/>
        </authorList>
    </citation>
    <scope>NUCLEOTIDE SEQUENCE [LARGE SCALE GENOMIC DNA]</scope>
    <source>
        <strain evidence="1 2">JCM 12255</strain>
    </source>
</reference>
<gene>
    <name evidence="1" type="ORF">C493_14933</name>
</gene>
<dbReference type="AlphaFoldDB" id="L9WY93"/>
<dbReference type="PATRIC" id="fig|1227499.3.peg.3060"/>
<evidence type="ECO:0000313" key="1">
    <source>
        <dbReference type="EMBL" id="ELY53333.1"/>
    </source>
</evidence>
<sequence>MAAHGFQGGTGVGVRLPDAVPFELPHPSRLSWELGSRIIDGDEATLHSEWARTGRSWELSVFRVTTNTVVVRIRTPVGRERFYGTAEQDLEPALDRLESATAWRRLE</sequence>
<dbReference type="EMBL" id="AOHZ01000068">
    <property type="protein sequence ID" value="ELY53333.1"/>
    <property type="molecule type" value="Genomic_DNA"/>
</dbReference>
<accession>L9WY93</accession>
<dbReference type="RefSeq" id="WP_007260254.1">
    <property type="nucleotide sequence ID" value="NZ_AOHZ01000068.1"/>
</dbReference>
<evidence type="ECO:0000313" key="2">
    <source>
        <dbReference type="Proteomes" id="UP000011602"/>
    </source>
</evidence>
<name>L9WY93_9EURY</name>
<dbReference type="OrthoDB" id="166257at2157"/>
<organism evidence="1 2">
    <name type="scientific">Natronolimnohabitans innermongolicus JCM 12255</name>
    <dbReference type="NCBI Taxonomy" id="1227499"/>
    <lineage>
        <taxon>Archaea</taxon>
        <taxon>Methanobacteriati</taxon>
        <taxon>Methanobacteriota</taxon>
        <taxon>Stenosarchaea group</taxon>
        <taxon>Halobacteria</taxon>
        <taxon>Halobacteriales</taxon>
        <taxon>Natrialbaceae</taxon>
        <taxon>Natronolimnohabitans</taxon>
    </lineage>
</organism>
<comment type="caution">
    <text evidence="1">The sequence shown here is derived from an EMBL/GenBank/DDBJ whole genome shotgun (WGS) entry which is preliminary data.</text>
</comment>